<dbReference type="AlphaFoldDB" id="A0A2Z6ZRF5"/>
<proteinExistence type="predicted"/>
<reference evidence="1 2" key="1">
    <citation type="journal article" date="2015" name="Proc. Natl. Acad. Sci. U.S.A.">
        <title>The resurrection genome of Boea hygrometrica: A blueprint for survival of dehydration.</title>
        <authorList>
            <person name="Xiao L."/>
            <person name="Yang G."/>
            <person name="Zhang L."/>
            <person name="Yang X."/>
            <person name="Zhao S."/>
            <person name="Ji Z."/>
            <person name="Zhou Q."/>
            <person name="Hu M."/>
            <person name="Wang Y."/>
            <person name="Chen M."/>
            <person name="Xu Y."/>
            <person name="Jin H."/>
            <person name="Xiao X."/>
            <person name="Hu G."/>
            <person name="Bao F."/>
            <person name="Hu Y."/>
            <person name="Wan P."/>
            <person name="Li L."/>
            <person name="Deng X."/>
            <person name="Kuang T."/>
            <person name="Xiang C."/>
            <person name="Zhu J.K."/>
            <person name="Oliver M.J."/>
            <person name="He Y."/>
        </authorList>
    </citation>
    <scope>NUCLEOTIDE SEQUENCE [LARGE SCALE GENOMIC DNA]</scope>
    <source>
        <strain evidence="2">cv. XS01</strain>
    </source>
</reference>
<evidence type="ECO:0000313" key="2">
    <source>
        <dbReference type="Proteomes" id="UP000250235"/>
    </source>
</evidence>
<dbReference type="EMBL" id="KV201405">
    <property type="protein sequence ID" value="KZT75717.1"/>
    <property type="molecule type" value="Genomic_DNA"/>
</dbReference>
<organism evidence="1 2">
    <name type="scientific">Dorcoceras hygrometricum</name>
    <dbReference type="NCBI Taxonomy" id="472368"/>
    <lineage>
        <taxon>Eukaryota</taxon>
        <taxon>Viridiplantae</taxon>
        <taxon>Streptophyta</taxon>
        <taxon>Embryophyta</taxon>
        <taxon>Tracheophyta</taxon>
        <taxon>Spermatophyta</taxon>
        <taxon>Magnoliopsida</taxon>
        <taxon>eudicotyledons</taxon>
        <taxon>Gunneridae</taxon>
        <taxon>Pentapetalae</taxon>
        <taxon>asterids</taxon>
        <taxon>lamiids</taxon>
        <taxon>Lamiales</taxon>
        <taxon>Gesneriaceae</taxon>
        <taxon>Didymocarpoideae</taxon>
        <taxon>Trichosporeae</taxon>
        <taxon>Loxocarpinae</taxon>
        <taxon>Dorcoceras</taxon>
    </lineage>
</organism>
<keyword evidence="2" id="KW-1185">Reference proteome</keyword>
<sequence>MSSTGPPPCAAAPPSRTHECARRARWPRNAGLVQRDRCTIGGRRMAPLRERRSAAGCRYAHRLREIEGSAWRAMMSDVGRPLRAGVAPPRATMGEAARCEAPLLAGDGAHSLRVLHAARCARLRAASRAAAAFSWWRRRRRRPPLRRVSGDVVTADLNSFRVWFGPVPGSP</sequence>
<gene>
    <name evidence="1" type="ORF">F511_47258</name>
</gene>
<dbReference type="Proteomes" id="UP000250235">
    <property type="component" value="Unassembled WGS sequence"/>
</dbReference>
<accession>A0A2Z6ZRF5</accession>
<protein>
    <submittedName>
        <fullName evidence="1">RNA Binding protein</fullName>
    </submittedName>
</protein>
<evidence type="ECO:0000313" key="1">
    <source>
        <dbReference type="EMBL" id="KZT75717.1"/>
    </source>
</evidence>
<name>A0A2Z6ZRF5_9LAMI</name>